<dbReference type="SUPFAM" id="SSF47090">
    <property type="entry name" value="PGBD-like"/>
    <property type="match status" value="2"/>
</dbReference>
<dbReference type="PANTHER" id="PTHR30404:SF0">
    <property type="entry name" value="N-ACETYLMURAMOYL-L-ALANINE AMIDASE AMIC"/>
    <property type="match status" value="1"/>
</dbReference>
<accession>A0A5C4U390</accession>
<dbReference type="InterPro" id="IPR036365">
    <property type="entry name" value="PGBD-like_sf"/>
</dbReference>
<dbReference type="SMART" id="SM00646">
    <property type="entry name" value="Ami_3"/>
    <property type="match status" value="1"/>
</dbReference>
<dbReference type="GO" id="GO:0009253">
    <property type="term" value="P:peptidoglycan catabolic process"/>
    <property type="evidence" value="ECO:0007669"/>
    <property type="project" value="InterPro"/>
</dbReference>
<dbReference type="Proteomes" id="UP000312032">
    <property type="component" value="Unassembled WGS sequence"/>
</dbReference>
<keyword evidence="4" id="KW-1185">Reference proteome</keyword>
<dbReference type="RefSeq" id="WP_139465892.1">
    <property type="nucleotide sequence ID" value="NZ_VDHJ01000009.1"/>
</dbReference>
<proteinExistence type="predicted"/>
<dbReference type="GO" id="GO:0008745">
    <property type="term" value="F:N-acetylmuramoyl-L-alanine amidase activity"/>
    <property type="evidence" value="ECO:0007669"/>
    <property type="project" value="InterPro"/>
</dbReference>
<dbReference type="SUPFAM" id="SSF53187">
    <property type="entry name" value="Zn-dependent exopeptidases"/>
    <property type="match status" value="1"/>
</dbReference>
<dbReference type="Gene3D" id="1.10.101.10">
    <property type="entry name" value="PGBD-like superfamily/PGBD"/>
    <property type="match status" value="2"/>
</dbReference>
<dbReference type="InterPro" id="IPR002477">
    <property type="entry name" value="Peptidoglycan-bd-like"/>
</dbReference>
<organism evidence="3 4">
    <name type="scientific">Corynebacterium tapiri</name>
    <dbReference type="NCBI Taxonomy" id="1448266"/>
    <lineage>
        <taxon>Bacteria</taxon>
        <taxon>Bacillati</taxon>
        <taxon>Actinomycetota</taxon>
        <taxon>Actinomycetes</taxon>
        <taxon>Mycobacteriales</taxon>
        <taxon>Corynebacteriaceae</taxon>
        <taxon>Corynebacterium</taxon>
    </lineage>
</organism>
<dbReference type="OrthoDB" id="9810670at2"/>
<evidence type="ECO:0000313" key="4">
    <source>
        <dbReference type="Proteomes" id="UP000312032"/>
    </source>
</evidence>
<dbReference type="CDD" id="cd02696">
    <property type="entry name" value="MurNAc-LAA"/>
    <property type="match status" value="1"/>
</dbReference>
<gene>
    <name evidence="3" type="ORF">FHE74_07560</name>
</gene>
<dbReference type="PANTHER" id="PTHR30404">
    <property type="entry name" value="N-ACETYLMURAMOYL-L-ALANINE AMIDASE"/>
    <property type="match status" value="1"/>
</dbReference>
<reference evidence="3 4" key="1">
    <citation type="submission" date="2019-06" db="EMBL/GenBank/DDBJ databases">
        <authorList>
            <person name="Li J."/>
        </authorList>
    </citation>
    <scope>NUCLEOTIDE SEQUENCE [LARGE SCALE GENOMIC DNA]</scope>
    <source>
        <strain evidence="3 4">LMG 28165</strain>
    </source>
</reference>
<dbReference type="Pfam" id="PF01471">
    <property type="entry name" value="PG_binding_1"/>
    <property type="match status" value="2"/>
</dbReference>
<dbReference type="InterPro" id="IPR036366">
    <property type="entry name" value="PGBDSf"/>
</dbReference>
<name>A0A5C4U390_9CORY</name>
<dbReference type="InterPro" id="IPR050695">
    <property type="entry name" value="N-acetylmuramoyl_amidase_3"/>
</dbReference>
<dbReference type="GO" id="GO:0030288">
    <property type="term" value="C:outer membrane-bounded periplasmic space"/>
    <property type="evidence" value="ECO:0007669"/>
    <property type="project" value="TreeGrafter"/>
</dbReference>
<protein>
    <submittedName>
        <fullName evidence="3">N-acetylmuramoyl-L-alanine amidase</fullName>
    </submittedName>
</protein>
<evidence type="ECO:0000313" key="3">
    <source>
        <dbReference type="EMBL" id="TNL96863.1"/>
    </source>
</evidence>
<evidence type="ECO:0000256" key="1">
    <source>
        <dbReference type="ARBA" id="ARBA00022801"/>
    </source>
</evidence>
<dbReference type="EMBL" id="VDHJ01000009">
    <property type="protein sequence ID" value="TNL96863.1"/>
    <property type="molecule type" value="Genomic_DNA"/>
</dbReference>
<sequence>MEQNLHVGDVSARVAEARSTLARLGYLNGDEADISEWKSRQFVEGDKQFTEELADVLKAFQQSRGIFPSGALDAVTLRELRHASYELGARVLNYQPGAELVGDDVAQLQTQLQELGFYAHRRDGHFGEHTYSALMNYQLNSGLQDDGICGPKTLRALSLLGRRVRGGSPQAIRERERVRKAGPQLAGKRVVIDPALGGSNKGLTVSGRYGDVTEEELLWDLATRVEGRMIAAGMETILSRPRNDDPQPQERADIANAFDADVMISLHCDRYPNEKANGAATFYFGSEMGATSLTGETLAGFIQREIAARTDLVNCGNHARTWQLLRLTQMPTIEVVLGYLTNPSDVATLTDPMARDRIAEAIVVAVKRLYLLDEDHQPTGTYDFSELIAAERS</sequence>
<keyword evidence="1" id="KW-0378">Hydrolase</keyword>
<feature type="domain" description="MurNAc-LAA" evidence="2">
    <location>
        <begin position="252"/>
        <end position="367"/>
    </location>
</feature>
<evidence type="ECO:0000259" key="2">
    <source>
        <dbReference type="SMART" id="SM00646"/>
    </source>
</evidence>
<dbReference type="InterPro" id="IPR002508">
    <property type="entry name" value="MurNAc-LAA_cat"/>
</dbReference>
<dbReference type="Pfam" id="PF01520">
    <property type="entry name" value="Amidase_3"/>
    <property type="match status" value="1"/>
</dbReference>
<dbReference type="AlphaFoldDB" id="A0A5C4U390"/>
<comment type="caution">
    <text evidence="3">The sequence shown here is derived from an EMBL/GenBank/DDBJ whole genome shotgun (WGS) entry which is preliminary data.</text>
</comment>
<dbReference type="Gene3D" id="3.40.630.40">
    <property type="entry name" value="Zn-dependent exopeptidases"/>
    <property type="match status" value="1"/>
</dbReference>